<accession>A0A835TPB8</accession>
<keyword evidence="4" id="KW-1185">Reference proteome</keyword>
<feature type="compositionally biased region" description="Basic and acidic residues" evidence="1">
    <location>
        <begin position="52"/>
        <end position="63"/>
    </location>
</feature>
<sequence>MGAAERGGAGGAVPRALLSPAGQAQPIAAPVQLEAGAHHPHQGGGAAARQWLHPEDQIRRGGF</sequence>
<dbReference type="AlphaFoldDB" id="A0A835TPB8"/>
<comment type="caution">
    <text evidence="2">The sequence shown here is derived from an EMBL/GenBank/DDBJ whole genome shotgun (WGS) entry which is preliminary data.</text>
</comment>
<evidence type="ECO:0000313" key="4">
    <source>
        <dbReference type="Proteomes" id="UP000618051"/>
    </source>
</evidence>
<gene>
    <name evidence="3" type="ORF">IHE44_0010969</name>
    <name evidence="2" type="ORF">IHE44_010878</name>
</gene>
<evidence type="ECO:0000313" key="2">
    <source>
        <dbReference type="EMBL" id="KAG0113298.1"/>
    </source>
</evidence>
<feature type="region of interest" description="Disordered" evidence="1">
    <location>
        <begin position="28"/>
        <end position="63"/>
    </location>
</feature>
<dbReference type="EMBL" id="JADDUC020000037">
    <property type="protein sequence ID" value="KAI1229637.1"/>
    <property type="molecule type" value="Genomic_DNA"/>
</dbReference>
<evidence type="ECO:0000313" key="3">
    <source>
        <dbReference type="EMBL" id="KAI1229637.1"/>
    </source>
</evidence>
<organism evidence="2">
    <name type="scientific">Lamprotornis superbus</name>
    <dbReference type="NCBI Taxonomy" id="245042"/>
    <lineage>
        <taxon>Eukaryota</taxon>
        <taxon>Metazoa</taxon>
        <taxon>Chordata</taxon>
        <taxon>Craniata</taxon>
        <taxon>Vertebrata</taxon>
        <taxon>Euteleostomi</taxon>
        <taxon>Archelosauria</taxon>
        <taxon>Archosauria</taxon>
        <taxon>Dinosauria</taxon>
        <taxon>Saurischia</taxon>
        <taxon>Theropoda</taxon>
        <taxon>Coelurosauria</taxon>
        <taxon>Aves</taxon>
        <taxon>Neognathae</taxon>
        <taxon>Neoaves</taxon>
        <taxon>Telluraves</taxon>
        <taxon>Australaves</taxon>
        <taxon>Passeriformes</taxon>
        <taxon>Sturnidae</taxon>
        <taxon>Lamprotornis</taxon>
    </lineage>
</organism>
<evidence type="ECO:0000256" key="1">
    <source>
        <dbReference type="SAM" id="MobiDB-lite"/>
    </source>
</evidence>
<dbReference type="Proteomes" id="UP000618051">
    <property type="component" value="Unassembled WGS sequence"/>
</dbReference>
<reference evidence="3 4" key="2">
    <citation type="journal article" date="2021" name="J. Hered.">
        <title>Feather Gene Expression Elucidates the Developmental Basis of Plumage Iridescence in African Starlings.</title>
        <authorList>
            <person name="Rubenstein D.R."/>
            <person name="Corvelo A."/>
            <person name="MacManes M.D."/>
            <person name="Maia R."/>
            <person name="Narzisi G."/>
            <person name="Rousaki A."/>
            <person name="Vandenabeele P."/>
            <person name="Shawkey M.D."/>
            <person name="Solomon J."/>
        </authorList>
    </citation>
    <scope>NUCLEOTIDE SEQUENCE [LARGE SCALE GENOMIC DNA]</scope>
    <source>
        <strain evidence="3">SS15</strain>
    </source>
</reference>
<dbReference type="EMBL" id="JADDUC010000474">
    <property type="protein sequence ID" value="KAG0113298.1"/>
    <property type="molecule type" value="Genomic_DNA"/>
</dbReference>
<protein>
    <submittedName>
        <fullName evidence="2">Uncharacterized protein</fullName>
    </submittedName>
</protein>
<reference evidence="2" key="1">
    <citation type="submission" date="2020-10" db="EMBL/GenBank/DDBJ databases">
        <title>Feather gene expression reveals the developmental basis of iridescence in African starlings.</title>
        <authorList>
            <person name="Rubenstein D.R."/>
        </authorList>
    </citation>
    <scope>NUCLEOTIDE SEQUENCE</scope>
    <source>
        <strain evidence="2">SS15</strain>
        <tissue evidence="2">Liver</tissue>
    </source>
</reference>
<proteinExistence type="predicted"/>
<name>A0A835TPB8_9PASS</name>
<reference evidence="3" key="3">
    <citation type="submission" date="2022-01" db="EMBL/GenBank/DDBJ databases">
        <authorList>
            <person name="Rubenstein D.R."/>
        </authorList>
    </citation>
    <scope>NUCLEOTIDE SEQUENCE</scope>
    <source>
        <strain evidence="3">SS15</strain>
        <tissue evidence="3">Liver</tissue>
    </source>
</reference>